<reference evidence="10 11" key="1">
    <citation type="journal article" date="2024" name="IMA Fungus">
        <title>IMA Genome - F19 : A genome assembly and annotation guide to empower mycologists, including annotated draft genome sequences of Ceratocystis pirilliformis, Diaporthe australafricana, Fusarium ophioides, Paecilomyces lecythidis, and Sporothrix stenoceras.</title>
        <authorList>
            <person name="Aylward J."/>
            <person name="Wilson A.M."/>
            <person name="Visagie C.M."/>
            <person name="Spraker J."/>
            <person name="Barnes I."/>
            <person name="Buitendag C."/>
            <person name="Ceriani C."/>
            <person name="Del Mar Angel L."/>
            <person name="du Plessis D."/>
            <person name="Fuchs T."/>
            <person name="Gasser K."/>
            <person name="Kramer D."/>
            <person name="Li W."/>
            <person name="Munsamy K."/>
            <person name="Piso A."/>
            <person name="Price J.L."/>
            <person name="Sonnekus B."/>
            <person name="Thomas C."/>
            <person name="van der Nest A."/>
            <person name="van Dijk A."/>
            <person name="van Heerden A."/>
            <person name="van Vuuren N."/>
            <person name="Yilmaz N."/>
            <person name="Duong T.A."/>
            <person name="van der Merwe N.A."/>
            <person name="Wingfield M.J."/>
            <person name="Wingfield B.D."/>
        </authorList>
    </citation>
    <scope>NUCLEOTIDE SEQUENCE [LARGE SCALE GENOMIC DNA]</scope>
    <source>
        <strain evidence="10 11">CMW 18167</strain>
    </source>
</reference>
<dbReference type="Proteomes" id="UP001583193">
    <property type="component" value="Unassembled WGS sequence"/>
</dbReference>
<evidence type="ECO:0000259" key="8">
    <source>
        <dbReference type="Pfam" id="PF00081"/>
    </source>
</evidence>
<accession>A0ABR3X732</accession>
<dbReference type="Pfam" id="PF02777">
    <property type="entry name" value="Sod_Fe_C"/>
    <property type="match status" value="1"/>
</dbReference>
<dbReference type="PANTHER" id="PTHR11404:SF6">
    <property type="entry name" value="SUPEROXIDE DISMUTASE [MN], MITOCHONDRIAL"/>
    <property type="match status" value="1"/>
</dbReference>
<feature type="domain" description="Manganese/iron superoxide dismutase N-terminal" evidence="8">
    <location>
        <begin position="38"/>
        <end position="117"/>
    </location>
</feature>
<dbReference type="Gene3D" id="1.10.287.990">
    <property type="entry name" value="Fe,Mn superoxide dismutase (SOD) domain"/>
    <property type="match status" value="1"/>
</dbReference>
<dbReference type="EC" id="1.15.1.1" evidence="2 7"/>
<organism evidence="10 11">
    <name type="scientific">Paecilomyces lecythidis</name>
    <dbReference type="NCBI Taxonomy" id="3004212"/>
    <lineage>
        <taxon>Eukaryota</taxon>
        <taxon>Fungi</taxon>
        <taxon>Dikarya</taxon>
        <taxon>Ascomycota</taxon>
        <taxon>Pezizomycotina</taxon>
        <taxon>Eurotiomycetes</taxon>
        <taxon>Eurotiomycetidae</taxon>
        <taxon>Eurotiales</taxon>
        <taxon>Thermoascaceae</taxon>
        <taxon>Paecilomyces</taxon>
    </lineage>
</organism>
<keyword evidence="5 7" id="KW-0560">Oxidoreductase</keyword>
<name>A0ABR3X732_9EURO</name>
<comment type="similarity">
    <text evidence="1 7">Belongs to the iron/manganese superoxide dismutase family.</text>
</comment>
<dbReference type="Gene3D" id="3.55.40.20">
    <property type="entry name" value="Iron/manganese superoxide dismutase, C-terminal domain"/>
    <property type="match status" value="1"/>
</dbReference>
<dbReference type="InterPro" id="IPR036314">
    <property type="entry name" value="SOD_C_sf"/>
</dbReference>
<evidence type="ECO:0000256" key="5">
    <source>
        <dbReference type="ARBA" id="ARBA00023002"/>
    </source>
</evidence>
<dbReference type="InterPro" id="IPR036324">
    <property type="entry name" value="Mn/Fe_SOD_N_sf"/>
</dbReference>
<dbReference type="Pfam" id="PF00081">
    <property type="entry name" value="Sod_Fe_N"/>
    <property type="match status" value="1"/>
</dbReference>
<dbReference type="PROSITE" id="PS00088">
    <property type="entry name" value="SOD_MN"/>
    <property type="match status" value="1"/>
</dbReference>
<dbReference type="GO" id="GO:0004784">
    <property type="term" value="F:superoxide dismutase activity"/>
    <property type="evidence" value="ECO:0007669"/>
    <property type="project" value="UniProtKB-EC"/>
</dbReference>
<comment type="function">
    <text evidence="7">Destroys radicals which are normally produced within the cells and which are toxic to biological systems.</text>
</comment>
<dbReference type="PRINTS" id="PR01703">
    <property type="entry name" value="MNSODISMTASE"/>
</dbReference>
<evidence type="ECO:0000313" key="10">
    <source>
        <dbReference type="EMBL" id="KAL1871742.1"/>
    </source>
</evidence>
<dbReference type="InterPro" id="IPR001189">
    <property type="entry name" value="Mn/Fe_SOD"/>
</dbReference>
<dbReference type="EMBL" id="JAVDPF010000026">
    <property type="protein sequence ID" value="KAL1871742.1"/>
    <property type="molecule type" value="Genomic_DNA"/>
</dbReference>
<evidence type="ECO:0000313" key="11">
    <source>
        <dbReference type="Proteomes" id="UP001583193"/>
    </source>
</evidence>
<dbReference type="InterPro" id="IPR019831">
    <property type="entry name" value="Mn/Fe_SOD_N"/>
</dbReference>
<feature type="domain" description="Manganese/iron superoxide dismutase C-terminal" evidence="9">
    <location>
        <begin position="127"/>
        <end position="228"/>
    </location>
</feature>
<comment type="catalytic activity">
    <reaction evidence="6 7">
        <text>2 superoxide + 2 H(+) = H2O2 + O2</text>
        <dbReference type="Rhea" id="RHEA:20696"/>
        <dbReference type="ChEBI" id="CHEBI:15378"/>
        <dbReference type="ChEBI" id="CHEBI:15379"/>
        <dbReference type="ChEBI" id="CHEBI:16240"/>
        <dbReference type="ChEBI" id="CHEBI:18421"/>
        <dbReference type="EC" id="1.15.1.1"/>
    </reaction>
</comment>
<dbReference type="PIRSF" id="PIRSF000349">
    <property type="entry name" value="SODismutase"/>
    <property type="match status" value="1"/>
</dbReference>
<dbReference type="InterPro" id="IPR019832">
    <property type="entry name" value="Mn/Fe_SOD_C"/>
</dbReference>
<keyword evidence="3 7" id="KW-0479">Metal-binding</keyword>
<protein>
    <recommendedName>
        <fullName evidence="2 7">Superoxide dismutase</fullName>
        <ecNumber evidence="2 7">1.15.1.1</ecNumber>
    </recommendedName>
</protein>
<proteinExistence type="inferred from homology"/>
<evidence type="ECO:0000256" key="1">
    <source>
        <dbReference type="ARBA" id="ARBA00008714"/>
    </source>
</evidence>
<comment type="caution">
    <text evidence="10">The sequence shown here is derived from an EMBL/GenBank/DDBJ whole genome shotgun (WGS) entry which is preliminary data.</text>
</comment>
<evidence type="ECO:0000256" key="4">
    <source>
        <dbReference type="ARBA" id="ARBA00022862"/>
    </source>
</evidence>
<sequence>MAASLFRPATARSALRSGASAARTAGLAGSSFVRTKVTLPDLQYDYGALEPAISGKIMEIHHKAHHNTYVTNYNTSIEKLQEAQHKGDVAAQIALKPAINFNGGGHLNHSLFWENLAPKSAGGGEPPSGNLSKAINETYGSLDSFKEKFNTALAGIQGSGWAWLVKDNTTGQIGIKTYANQDPVVGQYTPLLGVDAWEHAYYLQYQNRKAEYFKAIWEVINWKAAEQRFGA</sequence>
<dbReference type="InterPro" id="IPR050265">
    <property type="entry name" value="Fe/Mn_Superoxide_Dismutase"/>
</dbReference>
<keyword evidence="4" id="KW-0049">Antioxidant</keyword>
<evidence type="ECO:0000256" key="3">
    <source>
        <dbReference type="ARBA" id="ARBA00022723"/>
    </source>
</evidence>
<dbReference type="PANTHER" id="PTHR11404">
    <property type="entry name" value="SUPEROXIDE DISMUTASE 2"/>
    <property type="match status" value="1"/>
</dbReference>
<keyword evidence="11" id="KW-1185">Reference proteome</keyword>
<evidence type="ECO:0000256" key="7">
    <source>
        <dbReference type="RuleBase" id="RU000414"/>
    </source>
</evidence>
<dbReference type="InterPro" id="IPR019833">
    <property type="entry name" value="Mn/Fe_SOD_BS"/>
</dbReference>
<evidence type="ECO:0000259" key="9">
    <source>
        <dbReference type="Pfam" id="PF02777"/>
    </source>
</evidence>
<dbReference type="SUPFAM" id="SSF46609">
    <property type="entry name" value="Fe,Mn superoxide dismutase (SOD), N-terminal domain"/>
    <property type="match status" value="1"/>
</dbReference>
<evidence type="ECO:0000256" key="2">
    <source>
        <dbReference type="ARBA" id="ARBA00012682"/>
    </source>
</evidence>
<dbReference type="SUPFAM" id="SSF54719">
    <property type="entry name" value="Fe,Mn superoxide dismutase (SOD), C-terminal domain"/>
    <property type="match status" value="1"/>
</dbReference>
<evidence type="ECO:0000256" key="6">
    <source>
        <dbReference type="ARBA" id="ARBA00049204"/>
    </source>
</evidence>
<gene>
    <name evidence="10" type="primary">SOD2</name>
    <name evidence="10" type="ORF">Plec18167_006892</name>
</gene>